<keyword evidence="6" id="KW-0812">Transmembrane</keyword>
<gene>
    <name evidence="11" type="ORF">GCM10011395_31500</name>
</gene>
<dbReference type="PANTHER" id="PTHR45436:SF5">
    <property type="entry name" value="SENSOR HISTIDINE KINASE TRCS"/>
    <property type="match status" value="1"/>
</dbReference>
<evidence type="ECO:0000259" key="10">
    <source>
        <dbReference type="PROSITE" id="PS50109"/>
    </source>
</evidence>
<dbReference type="PRINTS" id="PR00344">
    <property type="entry name" value="BCTRLSENSOR"/>
</dbReference>
<evidence type="ECO:0000256" key="7">
    <source>
        <dbReference type="ARBA" id="ARBA00022777"/>
    </source>
</evidence>
<organism evidence="11 12">
    <name type="scientific">Sphingomonas psychrolutea</name>
    <dbReference type="NCBI Taxonomy" id="1259676"/>
    <lineage>
        <taxon>Bacteria</taxon>
        <taxon>Pseudomonadati</taxon>
        <taxon>Pseudomonadota</taxon>
        <taxon>Alphaproteobacteria</taxon>
        <taxon>Sphingomonadales</taxon>
        <taxon>Sphingomonadaceae</taxon>
        <taxon>Sphingomonas</taxon>
    </lineage>
</organism>
<dbReference type="InterPro" id="IPR005467">
    <property type="entry name" value="His_kinase_dom"/>
</dbReference>
<dbReference type="Gene3D" id="1.10.287.130">
    <property type="match status" value="1"/>
</dbReference>
<dbReference type="Gene3D" id="3.30.565.10">
    <property type="entry name" value="Histidine kinase-like ATPase, C-terminal domain"/>
    <property type="match status" value="1"/>
</dbReference>
<dbReference type="SUPFAM" id="SSF55874">
    <property type="entry name" value="ATPase domain of HSP90 chaperone/DNA topoisomerase II/histidine kinase"/>
    <property type="match status" value="1"/>
</dbReference>
<name>A0ABQ1H660_9SPHN</name>
<dbReference type="InterPro" id="IPR036097">
    <property type="entry name" value="HisK_dim/P_sf"/>
</dbReference>
<keyword evidence="8" id="KW-1133">Transmembrane helix</keyword>
<dbReference type="InterPro" id="IPR036890">
    <property type="entry name" value="HATPase_C_sf"/>
</dbReference>
<evidence type="ECO:0000256" key="8">
    <source>
        <dbReference type="ARBA" id="ARBA00022989"/>
    </source>
</evidence>
<comment type="caution">
    <text evidence="11">The sequence shown here is derived from an EMBL/GenBank/DDBJ whole genome shotgun (WGS) entry which is preliminary data.</text>
</comment>
<dbReference type="Pfam" id="PF00512">
    <property type="entry name" value="HisKA"/>
    <property type="match status" value="1"/>
</dbReference>
<evidence type="ECO:0000256" key="6">
    <source>
        <dbReference type="ARBA" id="ARBA00022692"/>
    </source>
</evidence>
<evidence type="ECO:0000256" key="4">
    <source>
        <dbReference type="ARBA" id="ARBA00022553"/>
    </source>
</evidence>
<dbReference type="Pfam" id="PF02518">
    <property type="entry name" value="HATPase_c"/>
    <property type="match status" value="1"/>
</dbReference>
<reference evidence="12" key="1">
    <citation type="journal article" date="2019" name="Int. J. Syst. Evol. Microbiol.">
        <title>The Global Catalogue of Microorganisms (GCM) 10K type strain sequencing project: providing services to taxonomists for standard genome sequencing and annotation.</title>
        <authorList>
            <consortium name="The Broad Institute Genomics Platform"/>
            <consortium name="The Broad Institute Genome Sequencing Center for Infectious Disease"/>
            <person name="Wu L."/>
            <person name="Ma J."/>
        </authorList>
    </citation>
    <scope>NUCLEOTIDE SEQUENCE [LARGE SCALE GENOMIC DNA]</scope>
    <source>
        <strain evidence="12">CGMCC 1.10106</strain>
    </source>
</reference>
<evidence type="ECO:0000256" key="3">
    <source>
        <dbReference type="ARBA" id="ARBA00012438"/>
    </source>
</evidence>
<keyword evidence="7" id="KW-0418">Kinase</keyword>
<accession>A0ABQ1H660</accession>
<evidence type="ECO:0000313" key="12">
    <source>
        <dbReference type="Proteomes" id="UP000618591"/>
    </source>
</evidence>
<keyword evidence="12" id="KW-1185">Reference proteome</keyword>
<dbReference type="PANTHER" id="PTHR45436">
    <property type="entry name" value="SENSOR HISTIDINE KINASE YKOH"/>
    <property type="match status" value="1"/>
</dbReference>
<dbReference type="InterPro" id="IPR003661">
    <property type="entry name" value="HisK_dim/P_dom"/>
</dbReference>
<comment type="subcellular location">
    <subcellularLocation>
        <location evidence="2">Membrane</location>
    </subcellularLocation>
</comment>
<sequence>MGAINGALDRLTEAYQAEQRFVADAAHELRTPLAVLSLHLQRAKLGGTLDWGTIDHDVEQLNKLVGQLLDLARKEHARQTKVASARPVINLSRLAREAAAAVFPLADQAGRSLDVDLPDNLAVRGSSEDLYDMIRNLLDNALIHGRGEIRLVAGVEIGVGNERLAYISVSDEGAGVPEALGDTVFDRFRKGSPDSIGHGLGLAIVREIARGHDGNVAFESGKPCQIRVVLPMANEAIQA</sequence>
<dbReference type="InterPro" id="IPR003594">
    <property type="entry name" value="HATPase_dom"/>
</dbReference>
<evidence type="ECO:0000256" key="1">
    <source>
        <dbReference type="ARBA" id="ARBA00000085"/>
    </source>
</evidence>
<evidence type="ECO:0000256" key="2">
    <source>
        <dbReference type="ARBA" id="ARBA00004370"/>
    </source>
</evidence>
<dbReference type="PROSITE" id="PS50109">
    <property type="entry name" value="HIS_KIN"/>
    <property type="match status" value="1"/>
</dbReference>
<dbReference type="InterPro" id="IPR004358">
    <property type="entry name" value="Sig_transdc_His_kin-like_C"/>
</dbReference>
<dbReference type="CDD" id="cd00082">
    <property type="entry name" value="HisKA"/>
    <property type="match status" value="1"/>
</dbReference>
<dbReference type="SUPFAM" id="SSF47384">
    <property type="entry name" value="Homodimeric domain of signal transducing histidine kinase"/>
    <property type="match status" value="1"/>
</dbReference>
<dbReference type="SMART" id="SM00388">
    <property type="entry name" value="HisKA"/>
    <property type="match status" value="1"/>
</dbReference>
<dbReference type="EMBL" id="BMDW01000024">
    <property type="protein sequence ID" value="GGA58922.1"/>
    <property type="molecule type" value="Genomic_DNA"/>
</dbReference>
<dbReference type="InterPro" id="IPR050428">
    <property type="entry name" value="TCS_sensor_his_kinase"/>
</dbReference>
<dbReference type="EC" id="2.7.13.3" evidence="3"/>
<comment type="catalytic activity">
    <reaction evidence="1">
        <text>ATP + protein L-histidine = ADP + protein N-phospho-L-histidine.</text>
        <dbReference type="EC" id="2.7.13.3"/>
    </reaction>
</comment>
<evidence type="ECO:0000313" key="11">
    <source>
        <dbReference type="EMBL" id="GGA58922.1"/>
    </source>
</evidence>
<dbReference type="Proteomes" id="UP000618591">
    <property type="component" value="Unassembled WGS sequence"/>
</dbReference>
<proteinExistence type="predicted"/>
<keyword evidence="4" id="KW-0597">Phosphoprotein</keyword>
<feature type="domain" description="Histidine kinase" evidence="10">
    <location>
        <begin position="24"/>
        <end position="234"/>
    </location>
</feature>
<keyword evidence="5" id="KW-0808">Transferase</keyword>
<evidence type="ECO:0000256" key="9">
    <source>
        <dbReference type="ARBA" id="ARBA00023136"/>
    </source>
</evidence>
<protein>
    <recommendedName>
        <fullName evidence="3">histidine kinase</fullName>
        <ecNumber evidence="3">2.7.13.3</ecNumber>
    </recommendedName>
</protein>
<evidence type="ECO:0000256" key="5">
    <source>
        <dbReference type="ARBA" id="ARBA00022679"/>
    </source>
</evidence>
<keyword evidence="9" id="KW-0472">Membrane</keyword>
<dbReference type="SMART" id="SM00387">
    <property type="entry name" value="HATPase_c"/>
    <property type="match status" value="1"/>
</dbReference>